<dbReference type="InterPro" id="IPR048283">
    <property type="entry name" value="AdoMetDC-like"/>
</dbReference>
<evidence type="ECO:0000313" key="6">
    <source>
        <dbReference type="Proteomes" id="UP000593577"/>
    </source>
</evidence>
<organism evidence="5 6">
    <name type="scientific">Gossypium aridum</name>
    <name type="common">American cotton</name>
    <name type="synonym">Erioxylum aridum</name>
    <dbReference type="NCBI Taxonomy" id="34290"/>
    <lineage>
        <taxon>Eukaryota</taxon>
        <taxon>Viridiplantae</taxon>
        <taxon>Streptophyta</taxon>
        <taxon>Embryophyta</taxon>
        <taxon>Tracheophyta</taxon>
        <taxon>Spermatophyta</taxon>
        <taxon>Magnoliopsida</taxon>
        <taxon>eudicotyledons</taxon>
        <taxon>Gunneridae</taxon>
        <taxon>Pentapetalae</taxon>
        <taxon>rosids</taxon>
        <taxon>malvids</taxon>
        <taxon>Malvales</taxon>
        <taxon>Malvaceae</taxon>
        <taxon>Malvoideae</taxon>
        <taxon>Gossypium</taxon>
    </lineage>
</organism>
<reference evidence="5 6" key="1">
    <citation type="journal article" date="2019" name="Genome Biol. Evol.">
        <title>Insights into the evolution of the New World diploid cottons (Gossypium, subgenus Houzingenia) based on genome sequencing.</title>
        <authorList>
            <person name="Grover C.E."/>
            <person name="Arick M.A. 2nd"/>
            <person name="Thrash A."/>
            <person name="Conover J.L."/>
            <person name="Sanders W.S."/>
            <person name="Peterson D.G."/>
            <person name="Frelichowski J.E."/>
            <person name="Scheffler J.A."/>
            <person name="Scheffler B.E."/>
            <person name="Wendel J.F."/>
        </authorList>
    </citation>
    <scope>NUCLEOTIDE SEQUENCE [LARGE SCALE GENOMIC DNA]</scope>
    <source>
        <strain evidence="5">185</strain>
        <tissue evidence="5">Leaf</tissue>
    </source>
</reference>
<comment type="caution">
    <text evidence="5">The sequence shown here is derived from an EMBL/GenBank/DDBJ whole genome shotgun (WGS) entry which is preliminary data.</text>
</comment>
<dbReference type="GO" id="GO:0004014">
    <property type="term" value="F:adenosylmethionine decarboxylase activity"/>
    <property type="evidence" value="ECO:0007669"/>
    <property type="project" value="InterPro"/>
</dbReference>
<protein>
    <submittedName>
        <fullName evidence="5">Uncharacterized protein</fullName>
    </submittedName>
</protein>
<gene>
    <name evidence="5" type="ORF">Goari_006545</name>
</gene>
<evidence type="ECO:0000256" key="2">
    <source>
        <dbReference type="ARBA" id="ARBA00008466"/>
    </source>
</evidence>
<evidence type="ECO:0000256" key="3">
    <source>
        <dbReference type="ARBA" id="ARBA00023066"/>
    </source>
</evidence>
<keyword evidence="6" id="KW-1185">Reference proteome</keyword>
<comment type="pathway">
    <text evidence="1">Amine and polyamine biosynthesis; S-adenosylmethioninamine biosynthesis; S-adenosylmethioninamine from S-adenosyl-L-methionine: step 1/1.</text>
</comment>
<evidence type="ECO:0000256" key="1">
    <source>
        <dbReference type="ARBA" id="ARBA00004911"/>
    </source>
</evidence>
<dbReference type="Gene3D" id="3.30.360.50">
    <property type="entry name" value="S-adenosylmethionine decarboxylase"/>
    <property type="match status" value="1"/>
</dbReference>
<dbReference type="GO" id="GO:0008295">
    <property type="term" value="P:spermidine biosynthetic process"/>
    <property type="evidence" value="ECO:0007669"/>
    <property type="project" value="UniProtKB-KW"/>
</dbReference>
<sequence length="166" mass="19248">MSGFKGFKKQLEFHFFGDDPLSNINNNMVLRLFDFESIEQALHVVQCTVVSAISNQFFMFTSCRNRKSRHYVVEESLLFVACFPPGDQNHRKKLNSDVTFEICIAELDCHLARKFYKKSWDCKIGDSAGKEMTMLTEINDINPRAFICDFILTVVRGGERKTEEER</sequence>
<dbReference type="Proteomes" id="UP000593577">
    <property type="component" value="Unassembled WGS sequence"/>
</dbReference>
<dbReference type="SUPFAM" id="SSF56276">
    <property type="entry name" value="S-adenosylmethionine decarboxylase"/>
    <property type="match status" value="1"/>
</dbReference>
<dbReference type="PANTHER" id="PTHR11570:SF38">
    <property type="entry name" value="S-ADENOSYLMETHIONINE DECARBOXYLASE PROENZYME 4"/>
    <property type="match status" value="1"/>
</dbReference>
<dbReference type="PANTHER" id="PTHR11570">
    <property type="entry name" value="S-ADENOSYLMETHIONINE DECARBOXYLASE"/>
    <property type="match status" value="1"/>
</dbReference>
<comment type="similarity">
    <text evidence="2">Belongs to the eukaryotic AdoMetDC family.</text>
</comment>
<proteinExistence type="inferred from homology"/>
<dbReference type="UniPathway" id="UPA00331">
    <property type="reaction ID" value="UER00451"/>
</dbReference>
<keyword evidence="4" id="KW-0620">Polyamine biosynthesis</keyword>
<evidence type="ECO:0000313" key="5">
    <source>
        <dbReference type="EMBL" id="MBA0688778.1"/>
    </source>
</evidence>
<keyword evidence="3" id="KW-0745">Spermidine biosynthesis</keyword>
<dbReference type="EMBL" id="JABFAA010000008">
    <property type="protein sequence ID" value="MBA0688778.1"/>
    <property type="molecule type" value="Genomic_DNA"/>
</dbReference>
<evidence type="ECO:0000256" key="4">
    <source>
        <dbReference type="ARBA" id="ARBA00023115"/>
    </source>
</evidence>
<accession>A0A7J8XN87</accession>
<dbReference type="GO" id="GO:0006597">
    <property type="term" value="P:spermine biosynthetic process"/>
    <property type="evidence" value="ECO:0007669"/>
    <property type="project" value="TreeGrafter"/>
</dbReference>
<dbReference type="GO" id="GO:0005829">
    <property type="term" value="C:cytosol"/>
    <property type="evidence" value="ECO:0007669"/>
    <property type="project" value="TreeGrafter"/>
</dbReference>
<dbReference type="Pfam" id="PF01536">
    <property type="entry name" value="SAM_decarbox"/>
    <property type="match status" value="2"/>
</dbReference>
<dbReference type="AlphaFoldDB" id="A0A7J8XN87"/>
<name>A0A7J8XN87_GOSAI</name>
<dbReference type="InterPro" id="IPR016067">
    <property type="entry name" value="S-AdoMet_deCO2ase_core"/>
</dbReference>